<dbReference type="Pfam" id="PF03969">
    <property type="entry name" value="AFG1_ATPase"/>
    <property type="match status" value="1"/>
</dbReference>
<dbReference type="InterPro" id="IPR005654">
    <property type="entry name" value="ATPase_AFG1-like"/>
</dbReference>
<organism evidence="3 4">
    <name type="scientific">Shewanella electrica</name>
    <dbReference type="NCBI Taxonomy" id="515560"/>
    <lineage>
        <taxon>Bacteria</taxon>
        <taxon>Pseudomonadati</taxon>
        <taxon>Pseudomonadota</taxon>
        <taxon>Gammaproteobacteria</taxon>
        <taxon>Alteromonadales</taxon>
        <taxon>Shewanellaceae</taxon>
        <taxon>Shewanella</taxon>
    </lineage>
</organism>
<evidence type="ECO:0000256" key="1">
    <source>
        <dbReference type="ARBA" id="ARBA00022741"/>
    </source>
</evidence>
<keyword evidence="2" id="KW-0067">ATP-binding</keyword>
<evidence type="ECO:0000313" key="3">
    <source>
        <dbReference type="EMBL" id="MCS4559109.1"/>
    </source>
</evidence>
<name>A0ABT2FS00_9GAMM</name>
<dbReference type="PANTHER" id="PTHR12169:SF29">
    <property type="entry name" value="AFG1-LIKE ATPASE FAMILY PROTEIN"/>
    <property type="match status" value="1"/>
</dbReference>
<dbReference type="PANTHER" id="PTHR12169">
    <property type="entry name" value="ATPASE N2B"/>
    <property type="match status" value="1"/>
</dbReference>
<comment type="caution">
    <text evidence="3">The sequence shown here is derived from an EMBL/GenBank/DDBJ whole genome shotgun (WGS) entry which is preliminary data.</text>
</comment>
<dbReference type="EMBL" id="JAKOGG010000768">
    <property type="protein sequence ID" value="MCS4559109.1"/>
    <property type="molecule type" value="Genomic_DNA"/>
</dbReference>
<keyword evidence="4" id="KW-1185">Reference proteome</keyword>
<evidence type="ECO:0000313" key="4">
    <source>
        <dbReference type="Proteomes" id="UP001201549"/>
    </source>
</evidence>
<evidence type="ECO:0000256" key="2">
    <source>
        <dbReference type="ARBA" id="ARBA00022840"/>
    </source>
</evidence>
<accession>A0ABT2FS00</accession>
<protein>
    <submittedName>
        <fullName evidence="3">AFG1/ZapE family ATPase</fullName>
    </submittedName>
</protein>
<feature type="non-terminal residue" evidence="3">
    <location>
        <position position="64"/>
    </location>
</feature>
<reference evidence="4" key="2">
    <citation type="submission" date="2023-07" db="EMBL/GenBank/DDBJ databases">
        <title>Shewanella mangrovi sp. nov., an acetaldehyde- degrading bacterium isolated from mangrove sediment.</title>
        <authorList>
            <person name="Liu Y."/>
        </authorList>
    </citation>
    <scope>NUCLEOTIDE SEQUENCE [LARGE SCALE GENOMIC DNA]</scope>
    <source>
        <strain evidence="4">C32</strain>
    </source>
</reference>
<dbReference type="Proteomes" id="UP001201549">
    <property type="component" value="Unassembled WGS sequence"/>
</dbReference>
<reference evidence="3 4" key="1">
    <citation type="submission" date="2022-02" db="EMBL/GenBank/DDBJ databases">
        <authorList>
            <person name="Zhuang L."/>
        </authorList>
    </citation>
    <scope>NUCLEOTIDE SEQUENCE [LARGE SCALE GENOMIC DNA]</scope>
    <source>
        <strain evidence="3 4">C32</strain>
    </source>
</reference>
<proteinExistence type="predicted"/>
<gene>
    <name evidence="3" type="primary">zapE</name>
    <name evidence="3" type="ORF">L9G74_22060</name>
</gene>
<sequence>MLQKHKGLSDPLDVVAGEISDDAILLCLDEFMVTDVADALVLNRLFRHLFNKGIILVATSNRAP</sequence>
<keyword evidence="1" id="KW-0547">Nucleotide-binding</keyword>